<keyword evidence="1" id="KW-1133">Transmembrane helix</keyword>
<evidence type="ECO:0000256" key="2">
    <source>
        <dbReference type="SAM" id="SignalP"/>
    </source>
</evidence>
<organism evidence="3 4">
    <name type="scientific">Necator americanus</name>
    <name type="common">Human hookworm</name>
    <dbReference type="NCBI Taxonomy" id="51031"/>
    <lineage>
        <taxon>Eukaryota</taxon>
        <taxon>Metazoa</taxon>
        <taxon>Ecdysozoa</taxon>
        <taxon>Nematoda</taxon>
        <taxon>Chromadorea</taxon>
        <taxon>Rhabditida</taxon>
        <taxon>Rhabditina</taxon>
        <taxon>Rhabditomorpha</taxon>
        <taxon>Strongyloidea</taxon>
        <taxon>Ancylostomatidae</taxon>
        <taxon>Bunostominae</taxon>
        <taxon>Necator</taxon>
    </lineage>
</organism>
<gene>
    <name evidence="3" type="primary">Necator_chrIII.g9583</name>
    <name evidence="3" type="ORF">RB195_008818</name>
</gene>
<reference evidence="3 4" key="1">
    <citation type="submission" date="2023-08" db="EMBL/GenBank/DDBJ databases">
        <title>A Necator americanus chromosomal reference genome.</title>
        <authorList>
            <person name="Ilik V."/>
            <person name="Petrzelkova K.J."/>
            <person name="Pardy F."/>
            <person name="Fuh T."/>
            <person name="Niatou-Singa F.S."/>
            <person name="Gouil Q."/>
            <person name="Baker L."/>
            <person name="Ritchie M.E."/>
            <person name="Jex A.R."/>
            <person name="Gazzola D."/>
            <person name="Li H."/>
            <person name="Toshio Fujiwara R."/>
            <person name="Zhan B."/>
            <person name="Aroian R.V."/>
            <person name="Pafco B."/>
            <person name="Schwarz E.M."/>
        </authorList>
    </citation>
    <scope>NUCLEOTIDE SEQUENCE [LARGE SCALE GENOMIC DNA]</scope>
    <source>
        <strain evidence="3 4">Aroian</strain>
        <tissue evidence="3">Whole animal</tissue>
    </source>
</reference>
<comment type="caution">
    <text evidence="3">The sequence shown here is derived from an EMBL/GenBank/DDBJ whole genome shotgun (WGS) entry which is preliminary data.</text>
</comment>
<accession>A0ABR1CT03</accession>
<evidence type="ECO:0008006" key="5">
    <source>
        <dbReference type="Google" id="ProtNLM"/>
    </source>
</evidence>
<keyword evidence="1" id="KW-0812">Transmembrane</keyword>
<evidence type="ECO:0000313" key="3">
    <source>
        <dbReference type="EMBL" id="KAK6740595.1"/>
    </source>
</evidence>
<dbReference type="Proteomes" id="UP001303046">
    <property type="component" value="Unassembled WGS sequence"/>
</dbReference>
<feature type="chain" id="PRO_5047443557" description="Transthyretin-like family protein" evidence="2">
    <location>
        <begin position="21"/>
        <end position="192"/>
    </location>
</feature>
<feature type="transmembrane region" description="Helical" evidence="1">
    <location>
        <begin position="151"/>
        <end position="177"/>
    </location>
</feature>
<name>A0ABR1CT03_NECAM</name>
<keyword evidence="2" id="KW-0732">Signal</keyword>
<dbReference type="EMBL" id="JAVFWL010000003">
    <property type="protein sequence ID" value="KAK6740595.1"/>
    <property type="molecule type" value="Genomic_DNA"/>
</dbReference>
<keyword evidence="4" id="KW-1185">Reference proteome</keyword>
<keyword evidence="1" id="KW-0472">Membrane</keyword>
<evidence type="ECO:0000313" key="4">
    <source>
        <dbReference type="Proteomes" id="UP001303046"/>
    </source>
</evidence>
<protein>
    <recommendedName>
        <fullName evidence="5">Transthyretin-like family protein</fullName>
    </recommendedName>
</protein>
<evidence type="ECO:0000256" key="1">
    <source>
        <dbReference type="SAM" id="Phobius"/>
    </source>
</evidence>
<feature type="signal peptide" evidence="2">
    <location>
        <begin position="1"/>
        <end position="20"/>
    </location>
</feature>
<sequence length="192" mass="21852">MLLIHRLVVFINLLTSLTYAVICYNDNGTNLPRLFMSPHHDAGYTQKKKYEACIIECGLIPKTRQIKSTRLYGGTLKDVGFRIFYDTRLEVIRARHGCYKDLCNSVDELMRSLREEGLRKDKRSILSKIVLYAMERTIIASQKENPEFDTPFVICVVVSSMFAVFAFFHLIAVLCCAPKKSPDKGKKGSTSS</sequence>
<proteinExistence type="predicted"/>